<accession>A0A809SAM3</accession>
<keyword evidence="2" id="KW-0540">Nuclease</keyword>
<dbReference type="PANTHER" id="PTHR33877:SF2">
    <property type="entry name" value="OS07G0170200 PROTEIN"/>
    <property type="match status" value="1"/>
</dbReference>
<dbReference type="InterPro" id="IPR052892">
    <property type="entry name" value="NA-targeting_endonuclease"/>
</dbReference>
<organism evidence="2 3">
    <name type="scientific">Candidatus Nitrosymbiomonas proteolyticus</name>
    <dbReference type="NCBI Taxonomy" id="2608984"/>
    <lineage>
        <taxon>Bacteria</taxon>
        <taxon>Bacillati</taxon>
        <taxon>Armatimonadota</taxon>
        <taxon>Armatimonadota incertae sedis</taxon>
        <taxon>Candidatus Nitrosymbiomonas</taxon>
    </lineage>
</organism>
<evidence type="ECO:0000313" key="3">
    <source>
        <dbReference type="Proteomes" id="UP000662873"/>
    </source>
</evidence>
<dbReference type="KEGG" id="npy:NPRO_20060"/>
<sequence>MPEVLLLNHNFEPLNVCNVRRALSLLILGKADVVHERPEPILTAGGPLPAPSVVKMRYLVRRPMPELRLSRHSILARDQYTCQYCGSKARDLTIDHVVPRWAGGPHSWDNLVACCRRCNLRKGDKTPQQANMNLARRPKRPHFIPYLALPVYLKARSRVEWLDYLPVFEEFERAFHVV</sequence>
<evidence type="ECO:0000259" key="1">
    <source>
        <dbReference type="SMART" id="SM00507"/>
    </source>
</evidence>
<dbReference type="Gene3D" id="1.10.30.50">
    <property type="match status" value="1"/>
</dbReference>
<dbReference type="CDD" id="cd00085">
    <property type="entry name" value="HNHc"/>
    <property type="match status" value="1"/>
</dbReference>
<evidence type="ECO:0000313" key="2">
    <source>
        <dbReference type="EMBL" id="BBO24411.1"/>
    </source>
</evidence>
<keyword evidence="2" id="KW-0378">Hydrolase</keyword>
<dbReference type="InterPro" id="IPR029471">
    <property type="entry name" value="HNH_5"/>
</dbReference>
<dbReference type="PANTHER" id="PTHR33877">
    <property type="entry name" value="SLL1193 PROTEIN"/>
    <property type="match status" value="1"/>
</dbReference>
<dbReference type="AlphaFoldDB" id="A0A809SAM3"/>
<dbReference type="Pfam" id="PF14279">
    <property type="entry name" value="HNH_5"/>
    <property type="match status" value="1"/>
</dbReference>
<dbReference type="GO" id="GO:0004519">
    <property type="term" value="F:endonuclease activity"/>
    <property type="evidence" value="ECO:0007669"/>
    <property type="project" value="UniProtKB-KW"/>
</dbReference>
<dbReference type="InterPro" id="IPR003615">
    <property type="entry name" value="HNH_nuc"/>
</dbReference>
<keyword evidence="2" id="KW-0255">Endonuclease</keyword>
<gene>
    <name evidence="2" type="ORF">NPRO_20060</name>
</gene>
<dbReference type="Proteomes" id="UP000662873">
    <property type="component" value="Chromosome"/>
</dbReference>
<name>A0A809SAM3_9BACT</name>
<proteinExistence type="predicted"/>
<reference evidence="2" key="1">
    <citation type="journal article" name="DNA Res.">
        <title>The physiological potential of anammox bacteria as revealed by their core genome structure.</title>
        <authorList>
            <person name="Okubo T."/>
            <person name="Toyoda A."/>
            <person name="Fukuhara K."/>
            <person name="Uchiyama I."/>
            <person name="Harigaya Y."/>
            <person name="Kuroiwa M."/>
            <person name="Suzuki T."/>
            <person name="Murakami Y."/>
            <person name="Suwa Y."/>
            <person name="Takami H."/>
        </authorList>
    </citation>
    <scope>NUCLEOTIDE SEQUENCE</scope>
    <source>
        <strain evidence="2">317325-2</strain>
    </source>
</reference>
<dbReference type="EMBL" id="AP021858">
    <property type="protein sequence ID" value="BBO24411.1"/>
    <property type="molecule type" value="Genomic_DNA"/>
</dbReference>
<protein>
    <submittedName>
        <fullName evidence="2">HNH endonuclease</fullName>
    </submittedName>
</protein>
<feature type="domain" description="HNH nuclease" evidence="1">
    <location>
        <begin position="69"/>
        <end position="120"/>
    </location>
</feature>
<dbReference type="SMART" id="SM00507">
    <property type="entry name" value="HNHc"/>
    <property type="match status" value="1"/>
</dbReference>